<dbReference type="Proteomes" id="UP000694427">
    <property type="component" value="Unplaced"/>
</dbReference>
<accession>A0A8C1JF99</accession>
<feature type="chain" id="PRO_5034650163" evidence="10">
    <location>
        <begin position="18"/>
        <end position="876"/>
    </location>
</feature>
<evidence type="ECO:0000256" key="7">
    <source>
        <dbReference type="ARBA" id="ARBA00023136"/>
    </source>
</evidence>
<keyword evidence="6 9" id="KW-1133">Transmembrane helix</keyword>
<dbReference type="GO" id="GO:0005886">
    <property type="term" value="C:plasma membrane"/>
    <property type="evidence" value="ECO:0007669"/>
    <property type="project" value="UniProtKB-SubCell"/>
</dbReference>
<comment type="subcellular location">
    <subcellularLocation>
        <location evidence="1">Cell membrane</location>
    </subcellularLocation>
</comment>
<keyword evidence="3 9" id="KW-0812">Transmembrane</keyword>
<dbReference type="InterPro" id="IPR013980">
    <property type="entry name" value="MANSC_dom"/>
</dbReference>
<dbReference type="Pfam" id="PF22352">
    <property type="entry name" value="K319L-like_PKD"/>
    <property type="match status" value="5"/>
</dbReference>
<keyword evidence="8" id="KW-0325">Glycoprotein</keyword>
<evidence type="ECO:0000256" key="10">
    <source>
        <dbReference type="SAM" id="SignalP"/>
    </source>
</evidence>
<keyword evidence="2" id="KW-1003">Cell membrane</keyword>
<dbReference type="InterPro" id="IPR011106">
    <property type="entry name" value="MANSC_N"/>
</dbReference>
<feature type="domain" description="MANSC" evidence="11">
    <location>
        <begin position="18"/>
        <end position="93"/>
    </location>
</feature>
<dbReference type="PANTHER" id="PTHR46182">
    <property type="entry name" value="FI19480P1"/>
    <property type="match status" value="1"/>
</dbReference>
<keyword evidence="4 10" id="KW-0732">Signal</keyword>
<dbReference type="Pfam" id="PF23597">
    <property type="entry name" value="KIAA0319_N"/>
    <property type="match status" value="1"/>
</dbReference>
<feature type="signal peptide" evidence="10">
    <location>
        <begin position="1"/>
        <end position="17"/>
    </location>
</feature>
<dbReference type="PROSITE" id="PS50986">
    <property type="entry name" value="MANSC"/>
    <property type="match status" value="1"/>
</dbReference>
<dbReference type="Ensembl" id="ENSCCRT00010034835.1">
    <property type="protein sequence ID" value="ENSCCRP00010031744.1"/>
    <property type="gene ID" value="ENSCCRG00010013387.1"/>
</dbReference>
<evidence type="ECO:0000256" key="8">
    <source>
        <dbReference type="ARBA" id="ARBA00023180"/>
    </source>
</evidence>
<proteinExistence type="predicted"/>
<dbReference type="SUPFAM" id="SSF49299">
    <property type="entry name" value="PKD domain"/>
    <property type="match status" value="4"/>
</dbReference>
<keyword evidence="5" id="KW-0677">Repeat</keyword>
<evidence type="ECO:0000256" key="6">
    <source>
        <dbReference type="ARBA" id="ARBA00022989"/>
    </source>
</evidence>
<dbReference type="GO" id="GO:0001764">
    <property type="term" value="P:neuron migration"/>
    <property type="evidence" value="ECO:0007669"/>
    <property type="project" value="TreeGrafter"/>
</dbReference>
<dbReference type="GO" id="GO:0031410">
    <property type="term" value="C:cytoplasmic vesicle"/>
    <property type="evidence" value="ECO:0007669"/>
    <property type="project" value="TreeGrafter"/>
</dbReference>
<evidence type="ECO:0000259" key="11">
    <source>
        <dbReference type="PROSITE" id="PS50986"/>
    </source>
</evidence>
<dbReference type="PANTHER" id="PTHR46182:SF1">
    <property type="entry name" value="DYSLEXIA-ASSOCIATED PROTEIN KIAA0319"/>
    <property type="match status" value="1"/>
</dbReference>
<dbReference type="SMART" id="SM00089">
    <property type="entry name" value="PKD"/>
    <property type="match status" value="5"/>
</dbReference>
<dbReference type="InterPro" id="IPR013783">
    <property type="entry name" value="Ig-like_fold"/>
</dbReference>
<organism evidence="12 13">
    <name type="scientific">Cyprinus carpio</name>
    <name type="common">Common carp</name>
    <dbReference type="NCBI Taxonomy" id="7962"/>
    <lineage>
        <taxon>Eukaryota</taxon>
        <taxon>Metazoa</taxon>
        <taxon>Chordata</taxon>
        <taxon>Craniata</taxon>
        <taxon>Vertebrata</taxon>
        <taxon>Euteleostomi</taxon>
        <taxon>Actinopterygii</taxon>
        <taxon>Neopterygii</taxon>
        <taxon>Teleostei</taxon>
        <taxon>Ostariophysi</taxon>
        <taxon>Cypriniformes</taxon>
        <taxon>Cyprinidae</taxon>
        <taxon>Cyprininae</taxon>
        <taxon>Cyprinus</taxon>
    </lineage>
</organism>
<dbReference type="CDD" id="cd00146">
    <property type="entry name" value="PKD"/>
    <property type="match status" value="3"/>
</dbReference>
<dbReference type="FunFam" id="2.60.40.10:FF:000257">
    <property type="entry name" value="Dyslexia-associated protein KIAA0319-like"/>
    <property type="match status" value="1"/>
</dbReference>
<evidence type="ECO:0000256" key="5">
    <source>
        <dbReference type="ARBA" id="ARBA00022737"/>
    </source>
</evidence>
<dbReference type="Pfam" id="PF23620">
    <property type="entry name" value="KIAA0319"/>
    <property type="match status" value="1"/>
</dbReference>
<dbReference type="AlphaFoldDB" id="A0A8C1JF99"/>
<dbReference type="InterPro" id="IPR029865">
    <property type="entry name" value="KIAA0319-like"/>
</dbReference>
<keyword evidence="7 9" id="KW-0472">Membrane</keyword>
<dbReference type="InterPro" id="IPR056502">
    <property type="entry name" value="KIAA0319-like_C"/>
</dbReference>
<evidence type="ECO:0000256" key="9">
    <source>
        <dbReference type="SAM" id="Phobius"/>
    </source>
</evidence>
<protein>
    <submittedName>
        <fullName evidence="12">Dyslexia-associated protein KIAA0319-like</fullName>
    </submittedName>
</protein>
<evidence type="ECO:0000256" key="1">
    <source>
        <dbReference type="ARBA" id="ARBA00004236"/>
    </source>
</evidence>
<evidence type="ECO:0000313" key="13">
    <source>
        <dbReference type="Proteomes" id="UP000694427"/>
    </source>
</evidence>
<dbReference type="SMART" id="SM00765">
    <property type="entry name" value="MANEC"/>
    <property type="match status" value="1"/>
</dbReference>
<reference evidence="12" key="2">
    <citation type="submission" date="2025-09" db="UniProtKB">
        <authorList>
            <consortium name="Ensembl"/>
        </authorList>
    </citation>
    <scope>IDENTIFICATION</scope>
</reference>
<evidence type="ECO:0000256" key="2">
    <source>
        <dbReference type="ARBA" id="ARBA00022475"/>
    </source>
</evidence>
<name>A0A8C1JF99_CYPCA</name>
<evidence type="ECO:0000313" key="12">
    <source>
        <dbReference type="Ensembl" id="ENSCCRP00010031744.1"/>
    </source>
</evidence>
<keyword evidence="13" id="KW-1185">Reference proteome</keyword>
<dbReference type="FunFam" id="2.60.40.10:FF:000061">
    <property type="entry name" value="Dyslexia-associated protein KIAA0319 homolog"/>
    <property type="match status" value="2"/>
</dbReference>
<reference evidence="12" key="1">
    <citation type="submission" date="2025-08" db="UniProtKB">
        <authorList>
            <consortium name="Ensembl"/>
        </authorList>
    </citation>
    <scope>IDENTIFICATION</scope>
</reference>
<evidence type="ECO:0000256" key="4">
    <source>
        <dbReference type="ARBA" id="ARBA00022729"/>
    </source>
</evidence>
<evidence type="ECO:0000256" key="3">
    <source>
        <dbReference type="ARBA" id="ARBA00022692"/>
    </source>
</evidence>
<dbReference type="InterPro" id="IPR035986">
    <property type="entry name" value="PKD_dom_sf"/>
</dbReference>
<dbReference type="InterPro" id="IPR022409">
    <property type="entry name" value="PKD/Chitinase_dom"/>
</dbReference>
<sequence>NLHYMFYVFLCVCVLSGQCWQAATYSESVVSPELRSSSILRVPDASSLAQCAGACCDLSGCDLAWFFEHRCYVLSCQRKENCQPKQRPGTDSLLAFLQRGPPQTLVLQSLVQGESFPNHWQPLPRHRGSEDPMKDLQFFFSLKVEEDPQNISSAAAAPNLLQDVSTEPSGFSTVSGSFTPPSTEATPRMISEEPGASDVLLHHFHYLVVLTNASITMIITQIILYFLFTHSLCSVIALTVSISGPVEVTLPQNTAELTASVNHYDTAEAPYTYEWTLVTSPDGHHGVIEGRHNKSVKISELSVGVYTVRVSVKAQQAYGESAVNFTVPVNINKPPKAVTLPKSQDVLLQEGSIFIINGSQSVDDAGIVSYLWEKVDGPLWKPEGPVDTPVLQLQNLLPGEYTFKLTVSDSDGLTDSSTGTVRVSIPKDDPPRARAGADRVVTLPVSHLTLWGNHSTDDHAIISYLWTLHPSSLTQKVTMQDVSSPFLQLSDLQEGRYMFQLTVTDSRGQQDSDTVSITVLPVANKAPVAITGPDRQLLLPVNNITLNGSDSSDDQAVISYQWDLISGPPGLKIKDDNKAVAIATGLRSGNYKFRLTVTDQKFPAILCVIKFTAKSLPLVAHASGSHTLTLPNNSLVLRGSVSNSGTANVSFLWVRDEQSPAAGDVLYGSDHEAFLYLANLVEGTYLFQLRVTDIQGRSSMATATVEVRPDPREREEVEFELQVGVAQVSQQQKETVVRQLAAFLHVLDSDIALKGLHGQSDIRFSVQGPDGTFPGPKLARLLRNQLLREKSDFLLFKVLRVDTVMCLLLCSGRGQCDPITKSCSCDPLWMENPIRRFLDDGESNCDWSVSYVTISCFVTIIFLLSICWICVCCCKR</sequence>
<feature type="transmembrane region" description="Helical" evidence="9">
    <location>
        <begin position="851"/>
        <end position="874"/>
    </location>
</feature>
<dbReference type="Gene3D" id="2.60.40.10">
    <property type="entry name" value="Immunoglobulins"/>
    <property type="match status" value="5"/>
</dbReference>